<sequence>MAMMACKIRCHPTVCAAQGSCGHTTPYVGDDNITRPNVAQPCVQSKGNDNLQHPTLSDPICFTKAMMACHARRRRTSCIMSKGDDGKPCSMSSNRGDGCMLGPMPTLSVVQGRRLHVTPDVVRPLALPNGDEECHAQRHPTMCATQGLYEHAMPDVIRSCVLSMGDDNMSRTTSYDHVWIPMAMMASHARRRPTVCTFQGR</sequence>
<evidence type="ECO:0000313" key="1">
    <source>
        <dbReference type="EMBL" id="TMW85668.1"/>
    </source>
</evidence>
<reference evidence="1" key="1">
    <citation type="submission" date="2019-05" db="EMBL/GenBank/DDBJ databases">
        <title>The de novo reference genome and transcriptome assemblies of the wild tomato species Solanum chilense.</title>
        <authorList>
            <person name="Stam R."/>
            <person name="Nosenko T."/>
            <person name="Hoerger A.C."/>
            <person name="Stephan W."/>
            <person name="Seidel M.A."/>
            <person name="Kuhn J.M.M."/>
            <person name="Haberer G."/>
            <person name="Tellier A."/>
        </authorList>
    </citation>
    <scope>NUCLEOTIDE SEQUENCE</scope>
    <source>
        <tissue evidence="1">Mature leaves</tissue>
    </source>
</reference>
<accession>A0A6N2AVB1</accession>
<comment type="caution">
    <text evidence="1">The sequence shown here is derived from an EMBL/GenBank/DDBJ whole genome shotgun (WGS) entry which is preliminary data.</text>
</comment>
<name>A0A6N2AVB1_SOLCI</name>
<proteinExistence type="predicted"/>
<gene>
    <name evidence="1" type="ORF">EJD97_022738</name>
</gene>
<organism evidence="1">
    <name type="scientific">Solanum chilense</name>
    <name type="common">Tomato</name>
    <name type="synonym">Lycopersicon chilense</name>
    <dbReference type="NCBI Taxonomy" id="4083"/>
    <lineage>
        <taxon>Eukaryota</taxon>
        <taxon>Viridiplantae</taxon>
        <taxon>Streptophyta</taxon>
        <taxon>Embryophyta</taxon>
        <taxon>Tracheophyta</taxon>
        <taxon>Spermatophyta</taxon>
        <taxon>Magnoliopsida</taxon>
        <taxon>eudicotyledons</taxon>
        <taxon>Gunneridae</taxon>
        <taxon>Pentapetalae</taxon>
        <taxon>asterids</taxon>
        <taxon>lamiids</taxon>
        <taxon>Solanales</taxon>
        <taxon>Solanaceae</taxon>
        <taxon>Solanoideae</taxon>
        <taxon>Solaneae</taxon>
        <taxon>Solanum</taxon>
        <taxon>Solanum subgen. Lycopersicon</taxon>
    </lineage>
</organism>
<dbReference type="EMBL" id="RXGB01007235">
    <property type="protein sequence ID" value="TMW85668.1"/>
    <property type="molecule type" value="Genomic_DNA"/>
</dbReference>
<protein>
    <submittedName>
        <fullName evidence="1">Uncharacterized protein</fullName>
    </submittedName>
</protein>
<dbReference type="AlphaFoldDB" id="A0A6N2AVB1"/>